<dbReference type="Proteomes" id="UP000597444">
    <property type="component" value="Unassembled WGS sequence"/>
</dbReference>
<proteinExistence type="predicted"/>
<dbReference type="RefSeq" id="WP_220204726.1">
    <property type="nucleotide sequence ID" value="NZ_BNJK01000001.1"/>
</dbReference>
<gene>
    <name evidence="1" type="ORF">KSF_040110</name>
</gene>
<sequence length="239" mass="27834">MFRTIAIGEQINQFDWHTLEHNLDEQGYAILPPVLIQQECHNLIELYRDESKFRSHIDMARHRFGIGEYKYLAYPLPEPVQKLRESLYPHLAGIANRWMQKLASDVSYPEELSSFLQRCHTHNQTRPTPLILWYETCGYNCLHQDIYGEIAFPFQVVFVLNQRHIDYTGGESLLIEQRPRAQSLGRVITLEQAEGLIFPTHHRPVAGTRGWYRANIRHGVSPILSGQRFSLGIIFHDAK</sequence>
<dbReference type="EMBL" id="BNJK01000001">
    <property type="protein sequence ID" value="GHO93963.1"/>
    <property type="molecule type" value="Genomic_DNA"/>
</dbReference>
<evidence type="ECO:0000313" key="1">
    <source>
        <dbReference type="EMBL" id="GHO93963.1"/>
    </source>
</evidence>
<dbReference type="Pfam" id="PF09859">
    <property type="entry name" value="Oxygenase-NA"/>
    <property type="match status" value="1"/>
</dbReference>
<dbReference type="Gene3D" id="2.60.120.620">
    <property type="entry name" value="q2cbj1_9rhob like domain"/>
    <property type="match status" value="1"/>
</dbReference>
<accession>A0A8J3IHY0</accession>
<evidence type="ECO:0000313" key="2">
    <source>
        <dbReference type="Proteomes" id="UP000597444"/>
    </source>
</evidence>
<dbReference type="AlphaFoldDB" id="A0A8J3IHY0"/>
<comment type="caution">
    <text evidence="1">The sequence shown here is derived from an EMBL/GenBank/DDBJ whole genome shotgun (WGS) entry which is preliminary data.</text>
</comment>
<protein>
    <submittedName>
        <fullName evidence="1">Prolyl 4-hydroxylase</fullName>
    </submittedName>
</protein>
<reference evidence="1" key="1">
    <citation type="submission" date="2020-10" db="EMBL/GenBank/DDBJ databases">
        <title>Taxonomic study of unclassified bacteria belonging to the class Ktedonobacteria.</title>
        <authorList>
            <person name="Yabe S."/>
            <person name="Wang C.M."/>
            <person name="Zheng Y."/>
            <person name="Sakai Y."/>
            <person name="Cavaletti L."/>
            <person name="Monciardini P."/>
            <person name="Donadio S."/>
        </authorList>
    </citation>
    <scope>NUCLEOTIDE SEQUENCE</scope>
    <source>
        <strain evidence="1">ID150040</strain>
    </source>
</reference>
<organism evidence="1 2">
    <name type="scientific">Reticulibacter mediterranei</name>
    <dbReference type="NCBI Taxonomy" id="2778369"/>
    <lineage>
        <taxon>Bacteria</taxon>
        <taxon>Bacillati</taxon>
        <taxon>Chloroflexota</taxon>
        <taxon>Ktedonobacteria</taxon>
        <taxon>Ktedonobacterales</taxon>
        <taxon>Reticulibacteraceae</taxon>
        <taxon>Reticulibacter</taxon>
    </lineage>
</organism>
<dbReference type="InterPro" id="IPR018655">
    <property type="entry name" value="DUF2086"/>
</dbReference>
<keyword evidence="2" id="KW-1185">Reference proteome</keyword>
<name>A0A8J3IHY0_9CHLR</name>